<reference evidence="2" key="1">
    <citation type="submission" date="2022-11" db="EMBL/GenBank/DDBJ databases">
        <title>Minimal conservation of predation-associated metabolite biosynthetic gene clusters underscores biosynthetic potential of Myxococcota including descriptions for ten novel species: Archangium lansinium sp. nov., Myxococcus landrumus sp. nov., Nannocystis bai.</title>
        <authorList>
            <person name="Ahearne A."/>
            <person name="Stevens C."/>
            <person name="Dowd S."/>
        </authorList>
    </citation>
    <scope>NUCLEOTIDE SEQUENCE</scope>
    <source>
        <strain evidence="2">Fl3</strain>
    </source>
</reference>
<evidence type="ECO:0000313" key="2">
    <source>
        <dbReference type="EMBL" id="WAS98016.1"/>
    </source>
</evidence>
<accession>A0ABY7HFG6</accession>
<dbReference type="RefSeq" id="WP_269040382.1">
    <property type="nucleotide sequence ID" value="NZ_CP114040.1"/>
</dbReference>
<evidence type="ECO:0000256" key="1">
    <source>
        <dbReference type="SAM" id="MobiDB-lite"/>
    </source>
</evidence>
<gene>
    <name evidence="2" type="ORF">O0S08_17890</name>
</gene>
<feature type="region of interest" description="Disordered" evidence="1">
    <location>
        <begin position="36"/>
        <end position="85"/>
    </location>
</feature>
<dbReference type="Proteomes" id="UP001164459">
    <property type="component" value="Chromosome"/>
</dbReference>
<evidence type="ECO:0000313" key="3">
    <source>
        <dbReference type="Proteomes" id="UP001164459"/>
    </source>
</evidence>
<protein>
    <submittedName>
        <fullName evidence="2">Uncharacterized protein</fullName>
    </submittedName>
</protein>
<name>A0ABY7HFG6_9BACT</name>
<keyword evidence="3" id="KW-1185">Reference proteome</keyword>
<dbReference type="EMBL" id="CP114040">
    <property type="protein sequence ID" value="WAS98016.1"/>
    <property type="molecule type" value="Genomic_DNA"/>
</dbReference>
<organism evidence="2 3">
    <name type="scientific">Nannocystis punicea</name>
    <dbReference type="NCBI Taxonomy" id="2995304"/>
    <lineage>
        <taxon>Bacteria</taxon>
        <taxon>Pseudomonadati</taxon>
        <taxon>Myxococcota</taxon>
        <taxon>Polyangia</taxon>
        <taxon>Nannocystales</taxon>
        <taxon>Nannocystaceae</taxon>
        <taxon>Nannocystis</taxon>
    </lineage>
</organism>
<feature type="compositionally biased region" description="Pro residues" evidence="1">
    <location>
        <begin position="68"/>
        <end position="85"/>
    </location>
</feature>
<sequence>MSKPDSMQRLASRGVAAAAVMVLLGGAALLGLESCAQSGGSKPIQAAEPKPSQDPIADPAPEPKPEPEPQPEPDAPLPDRPQPVT</sequence>
<proteinExistence type="predicted"/>